<evidence type="ECO:0000256" key="1">
    <source>
        <dbReference type="ARBA" id="ARBA00023125"/>
    </source>
</evidence>
<dbReference type="OrthoDB" id="2668963at2759"/>
<dbReference type="Proteomes" id="UP000054018">
    <property type="component" value="Unassembled WGS sequence"/>
</dbReference>
<dbReference type="STRING" id="765257.A0A0C9YAK8"/>
<dbReference type="EMBL" id="KN833747">
    <property type="protein sequence ID" value="KIK21790.1"/>
    <property type="molecule type" value="Genomic_DNA"/>
</dbReference>
<keyword evidence="4" id="KW-1185">Reference proteome</keyword>
<keyword evidence="1" id="KW-0238">DNA-binding</keyword>
<proteinExistence type="predicted"/>
<reference evidence="4" key="2">
    <citation type="submission" date="2015-01" db="EMBL/GenBank/DDBJ databases">
        <title>Evolutionary Origins and Diversification of the Mycorrhizal Mutualists.</title>
        <authorList>
            <consortium name="DOE Joint Genome Institute"/>
            <consortium name="Mycorrhizal Genomics Consortium"/>
            <person name="Kohler A."/>
            <person name="Kuo A."/>
            <person name="Nagy L.G."/>
            <person name="Floudas D."/>
            <person name="Copeland A."/>
            <person name="Barry K.W."/>
            <person name="Cichocki N."/>
            <person name="Veneault-Fourrey C."/>
            <person name="LaButti K."/>
            <person name="Lindquist E.A."/>
            <person name="Lipzen A."/>
            <person name="Lundell T."/>
            <person name="Morin E."/>
            <person name="Murat C."/>
            <person name="Riley R."/>
            <person name="Ohm R."/>
            <person name="Sun H."/>
            <person name="Tunlid A."/>
            <person name="Henrissat B."/>
            <person name="Grigoriev I.V."/>
            <person name="Hibbett D.S."/>
            <person name="Martin F."/>
        </authorList>
    </citation>
    <scope>NUCLEOTIDE SEQUENCE [LARGE SCALE GENOMIC DNA]</scope>
    <source>
        <strain evidence="4">441</strain>
    </source>
</reference>
<dbReference type="HOGENOM" id="CLU_076148_1_0_1"/>
<feature type="domain" description="HTH CENPB-type" evidence="2">
    <location>
        <begin position="94"/>
        <end position="150"/>
    </location>
</feature>
<evidence type="ECO:0000313" key="4">
    <source>
        <dbReference type="Proteomes" id="UP000054018"/>
    </source>
</evidence>
<dbReference type="GO" id="GO:0003677">
    <property type="term" value="F:DNA binding"/>
    <property type="evidence" value="ECO:0007669"/>
    <property type="project" value="UniProtKB-KW"/>
</dbReference>
<protein>
    <submittedName>
        <fullName evidence="3">Unplaced genomic scaffold scaffold_63, whole genome shotgun sequence</fullName>
    </submittedName>
</protein>
<evidence type="ECO:0000313" key="3">
    <source>
        <dbReference type="EMBL" id="KIK21790.1"/>
    </source>
</evidence>
<evidence type="ECO:0000259" key="2">
    <source>
        <dbReference type="Pfam" id="PF03221"/>
    </source>
</evidence>
<accession>A0A0C9YAK8</accession>
<dbReference type="InterPro" id="IPR006600">
    <property type="entry name" value="HTH_CenpB_DNA-bd_dom"/>
</dbReference>
<dbReference type="Pfam" id="PF03221">
    <property type="entry name" value="HTH_Tnp_Tc5"/>
    <property type="match status" value="1"/>
</dbReference>
<reference evidence="3 4" key="1">
    <citation type="submission" date="2014-04" db="EMBL/GenBank/DDBJ databases">
        <authorList>
            <consortium name="DOE Joint Genome Institute"/>
            <person name="Kuo A."/>
            <person name="Kohler A."/>
            <person name="Costa M.D."/>
            <person name="Nagy L.G."/>
            <person name="Floudas D."/>
            <person name="Copeland A."/>
            <person name="Barry K.W."/>
            <person name="Cichocki N."/>
            <person name="Veneault-Fourrey C."/>
            <person name="LaButti K."/>
            <person name="Lindquist E.A."/>
            <person name="Lipzen A."/>
            <person name="Lundell T."/>
            <person name="Morin E."/>
            <person name="Murat C."/>
            <person name="Sun H."/>
            <person name="Tunlid A."/>
            <person name="Henrissat B."/>
            <person name="Grigoriev I.V."/>
            <person name="Hibbett D.S."/>
            <person name="Martin F."/>
            <person name="Nordberg H.P."/>
            <person name="Cantor M.N."/>
            <person name="Hua S.X."/>
        </authorList>
    </citation>
    <scope>NUCLEOTIDE SEQUENCE [LARGE SCALE GENOMIC DNA]</scope>
    <source>
        <strain evidence="3 4">441</strain>
    </source>
</reference>
<gene>
    <name evidence="3" type="ORF">PISMIDRAFT_78630</name>
</gene>
<dbReference type="AlphaFoldDB" id="A0A0C9YAK8"/>
<organism evidence="3 4">
    <name type="scientific">Pisolithus microcarpus 441</name>
    <dbReference type="NCBI Taxonomy" id="765257"/>
    <lineage>
        <taxon>Eukaryota</taxon>
        <taxon>Fungi</taxon>
        <taxon>Dikarya</taxon>
        <taxon>Basidiomycota</taxon>
        <taxon>Agaricomycotina</taxon>
        <taxon>Agaricomycetes</taxon>
        <taxon>Agaricomycetidae</taxon>
        <taxon>Boletales</taxon>
        <taxon>Sclerodermatineae</taxon>
        <taxon>Pisolithaceae</taxon>
        <taxon>Pisolithus</taxon>
    </lineage>
</organism>
<feature type="non-terminal residue" evidence="3">
    <location>
        <position position="161"/>
    </location>
</feature>
<sequence>MPGCPLSQTKKKQVQSKLQEEAIAQAVQLCKEEEKKPDTERTSMCAICSKVEEEWRQKKKYVRVSRDTVRQRLQGGRSSHQFNMETNAWLTEGEEENLVAFCLDYAAHGFPLNHNSLRLHVNTILHTHLGENFPESGVGLNWTDRFVERHSAQLGCYWSSS</sequence>
<name>A0A0C9YAK8_9AGAM</name>